<reference evidence="11 12" key="1">
    <citation type="journal article" date="2018" name="G3 (Bethesda)">
        <title>Phylogenetic and Phylogenomic Definition of Rhizopus Species.</title>
        <authorList>
            <person name="Gryganskyi A.P."/>
            <person name="Golan J."/>
            <person name="Dolatabadi S."/>
            <person name="Mondo S."/>
            <person name="Robb S."/>
            <person name="Idnurm A."/>
            <person name="Muszewska A."/>
            <person name="Steczkiewicz K."/>
            <person name="Masonjones S."/>
            <person name="Liao H.L."/>
            <person name="Gajdeczka M.T."/>
            <person name="Anike F."/>
            <person name="Vuek A."/>
            <person name="Anishchenko I.M."/>
            <person name="Voigt K."/>
            <person name="de Hoog G.S."/>
            <person name="Smith M.E."/>
            <person name="Heitman J."/>
            <person name="Vilgalys R."/>
            <person name="Stajich J.E."/>
        </authorList>
    </citation>
    <scope>NUCLEOTIDE SEQUENCE [LARGE SCALE GENOMIC DNA]</scope>
    <source>
        <strain evidence="11 12">LSU 92-RS-03</strain>
    </source>
</reference>
<dbReference type="PROSITE" id="PS51192">
    <property type="entry name" value="HELICASE_ATP_BIND_1"/>
    <property type="match status" value="1"/>
</dbReference>
<dbReference type="InterPro" id="IPR014001">
    <property type="entry name" value="Helicase_ATP-bd"/>
</dbReference>
<protein>
    <recommendedName>
        <fullName evidence="2">RNA helicase</fullName>
        <ecNumber evidence="2">3.6.4.13</ecNumber>
    </recommendedName>
</protein>
<dbReference type="SUPFAM" id="SSF52540">
    <property type="entry name" value="P-loop containing nucleoside triphosphate hydrolases"/>
    <property type="match status" value="1"/>
</dbReference>
<proteinExistence type="predicted"/>
<dbReference type="InterPro" id="IPR044774">
    <property type="entry name" value="Suv3_DEXQc"/>
</dbReference>
<dbReference type="GO" id="GO:0000965">
    <property type="term" value="P:mitochondrial RNA 3'-end processing"/>
    <property type="evidence" value="ECO:0007669"/>
    <property type="project" value="TreeGrafter"/>
</dbReference>
<evidence type="ECO:0000256" key="7">
    <source>
        <dbReference type="ARBA" id="ARBA00022946"/>
    </source>
</evidence>
<dbReference type="CDD" id="cd17913">
    <property type="entry name" value="DEXQc_Suv3"/>
    <property type="match status" value="1"/>
</dbReference>
<organism evidence="11 12">
    <name type="scientific">Rhizopus stolonifer</name>
    <name type="common">Rhizopus nigricans</name>
    <dbReference type="NCBI Taxonomy" id="4846"/>
    <lineage>
        <taxon>Eukaryota</taxon>
        <taxon>Fungi</taxon>
        <taxon>Fungi incertae sedis</taxon>
        <taxon>Mucoromycota</taxon>
        <taxon>Mucoromycotina</taxon>
        <taxon>Mucoromycetes</taxon>
        <taxon>Mucorales</taxon>
        <taxon>Mucorineae</taxon>
        <taxon>Rhizopodaceae</taxon>
        <taxon>Rhizopus</taxon>
    </lineage>
</organism>
<feature type="domain" description="Helicase ATP-binding" evidence="10">
    <location>
        <begin position="111"/>
        <end position="228"/>
    </location>
</feature>
<dbReference type="GO" id="GO:0045025">
    <property type="term" value="C:mitochondrial degradosome"/>
    <property type="evidence" value="ECO:0007669"/>
    <property type="project" value="TreeGrafter"/>
</dbReference>
<dbReference type="InterPro" id="IPR055206">
    <property type="entry name" value="DEXQc_SUV3"/>
</dbReference>
<evidence type="ECO:0000256" key="8">
    <source>
        <dbReference type="ARBA" id="ARBA00023128"/>
    </source>
</evidence>
<evidence type="ECO:0000313" key="11">
    <source>
        <dbReference type="EMBL" id="RCH79012.1"/>
    </source>
</evidence>
<comment type="subcellular location">
    <subcellularLocation>
        <location evidence="1">Mitochondrion</location>
    </subcellularLocation>
</comment>
<dbReference type="Gene3D" id="3.40.50.300">
    <property type="entry name" value="P-loop containing nucleotide triphosphate hydrolases"/>
    <property type="match status" value="1"/>
</dbReference>
<keyword evidence="4" id="KW-0378">Hydrolase</keyword>
<dbReference type="STRING" id="4846.A0A367IMU6"/>
<evidence type="ECO:0000256" key="9">
    <source>
        <dbReference type="ARBA" id="ARBA00047984"/>
    </source>
</evidence>
<sequence>MRVRLWKPILNFGKKSHIHRQAGHLGIKGKLLEELSKTFVVSALSGKIPGCSTKELCVLYSERENPAQIDKILFQAFVDHAKPFLSKDIVSKLESLKKLSDLRFPIEWFPEARKMKRKIILHVGPTNSGKTYQALKRLQVAESGIYCGPLRLLAREIFERMNNDGIMCNLLTGEEKKQVSEDAKLTSSTIEMASLGKPLDVAVIDEIQMIADPYRGWAWTQALLGLMAKEVHLCGEESAVPLIQKIANDLGE</sequence>
<keyword evidence="3" id="KW-0547">Nucleotide-binding</keyword>
<dbReference type="PANTHER" id="PTHR12131:SF1">
    <property type="entry name" value="ATP-DEPENDENT RNA HELICASE SUPV3L1, MITOCHONDRIAL-RELATED"/>
    <property type="match status" value="1"/>
</dbReference>
<dbReference type="InterPro" id="IPR027417">
    <property type="entry name" value="P-loop_NTPase"/>
</dbReference>
<keyword evidence="6" id="KW-0067">ATP-binding</keyword>
<gene>
    <name evidence="11" type="primary">SUV3_1</name>
    <name evidence="11" type="ORF">CU098_004402</name>
</gene>
<comment type="catalytic activity">
    <reaction evidence="9">
        <text>ATP + H2O = ADP + phosphate + H(+)</text>
        <dbReference type="Rhea" id="RHEA:13065"/>
        <dbReference type="ChEBI" id="CHEBI:15377"/>
        <dbReference type="ChEBI" id="CHEBI:15378"/>
        <dbReference type="ChEBI" id="CHEBI:30616"/>
        <dbReference type="ChEBI" id="CHEBI:43474"/>
        <dbReference type="ChEBI" id="CHEBI:456216"/>
        <dbReference type="EC" id="3.6.4.13"/>
    </reaction>
</comment>
<keyword evidence="12" id="KW-1185">Reference proteome</keyword>
<dbReference type="PANTHER" id="PTHR12131">
    <property type="entry name" value="ATP-DEPENDENT RNA AND DNA HELICASE"/>
    <property type="match status" value="1"/>
</dbReference>
<keyword evidence="8" id="KW-0496">Mitochondrion</keyword>
<keyword evidence="7" id="KW-0809">Transit peptide</keyword>
<dbReference type="EMBL" id="PJQM01006842">
    <property type="protein sequence ID" value="RCH79012.1"/>
    <property type="molecule type" value="Genomic_DNA"/>
</dbReference>
<evidence type="ECO:0000313" key="12">
    <source>
        <dbReference type="Proteomes" id="UP000253551"/>
    </source>
</evidence>
<accession>A0A367IMU6</accession>
<dbReference type="Proteomes" id="UP000253551">
    <property type="component" value="Unassembled WGS sequence"/>
</dbReference>
<dbReference type="FunFam" id="3.40.50.300:FF:000269">
    <property type="entry name" value="ATP-dependent RNA helicase SUPV3L1, mitochondrial"/>
    <property type="match status" value="1"/>
</dbReference>
<dbReference type="GO" id="GO:0016787">
    <property type="term" value="F:hydrolase activity"/>
    <property type="evidence" value="ECO:0007669"/>
    <property type="project" value="UniProtKB-KW"/>
</dbReference>
<name>A0A367IMU6_RHIST</name>
<evidence type="ECO:0000256" key="4">
    <source>
        <dbReference type="ARBA" id="ARBA00022801"/>
    </source>
</evidence>
<keyword evidence="5 11" id="KW-0347">Helicase</keyword>
<dbReference type="EC" id="3.6.4.13" evidence="2"/>
<dbReference type="GO" id="GO:0003724">
    <property type="term" value="F:RNA helicase activity"/>
    <property type="evidence" value="ECO:0007669"/>
    <property type="project" value="UniProtKB-EC"/>
</dbReference>
<dbReference type="GO" id="GO:0005524">
    <property type="term" value="F:ATP binding"/>
    <property type="evidence" value="ECO:0007669"/>
    <property type="project" value="UniProtKB-KW"/>
</dbReference>
<comment type="caution">
    <text evidence="11">The sequence shown here is derived from an EMBL/GenBank/DDBJ whole genome shotgun (WGS) entry which is preliminary data.</text>
</comment>
<evidence type="ECO:0000256" key="2">
    <source>
        <dbReference type="ARBA" id="ARBA00012552"/>
    </source>
</evidence>
<evidence type="ECO:0000256" key="3">
    <source>
        <dbReference type="ARBA" id="ARBA00022741"/>
    </source>
</evidence>
<dbReference type="AlphaFoldDB" id="A0A367IMU6"/>
<evidence type="ECO:0000259" key="10">
    <source>
        <dbReference type="PROSITE" id="PS51192"/>
    </source>
</evidence>
<dbReference type="OrthoDB" id="2429726at2759"/>
<dbReference type="InterPro" id="IPR050699">
    <property type="entry name" value="RNA-DNA_Helicase"/>
</dbReference>
<evidence type="ECO:0000256" key="6">
    <source>
        <dbReference type="ARBA" id="ARBA00022840"/>
    </source>
</evidence>
<evidence type="ECO:0000256" key="1">
    <source>
        <dbReference type="ARBA" id="ARBA00004173"/>
    </source>
</evidence>
<dbReference type="Pfam" id="PF22527">
    <property type="entry name" value="DEXQc_Suv3"/>
    <property type="match status" value="1"/>
</dbReference>
<evidence type="ECO:0000256" key="5">
    <source>
        <dbReference type="ARBA" id="ARBA00022806"/>
    </source>
</evidence>